<dbReference type="RefSeq" id="WP_182458109.1">
    <property type="nucleotide sequence ID" value="NZ_CP059732.1"/>
</dbReference>
<keyword evidence="2" id="KW-0238">DNA-binding</keyword>
<dbReference type="PRINTS" id="PR00032">
    <property type="entry name" value="HTHARAC"/>
</dbReference>
<evidence type="ECO:0000259" key="4">
    <source>
        <dbReference type="PROSITE" id="PS01124"/>
    </source>
</evidence>
<dbReference type="SMART" id="SM00342">
    <property type="entry name" value="HTH_ARAC"/>
    <property type="match status" value="1"/>
</dbReference>
<gene>
    <name evidence="5" type="ORF">H3H32_23865</name>
</gene>
<dbReference type="PANTHER" id="PTHR43280">
    <property type="entry name" value="ARAC-FAMILY TRANSCRIPTIONAL REGULATOR"/>
    <property type="match status" value="1"/>
</dbReference>
<dbReference type="Gene3D" id="1.10.10.60">
    <property type="entry name" value="Homeodomain-like"/>
    <property type="match status" value="1"/>
</dbReference>
<evidence type="ECO:0000256" key="2">
    <source>
        <dbReference type="ARBA" id="ARBA00023125"/>
    </source>
</evidence>
<protein>
    <submittedName>
        <fullName evidence="5">Helix-turn-helix domain-containing protein</fullName>
    </submittedName>
</protein>
<dbReference type="PROSITE" id="PS01124">
    <property type="entry name" value="HTH_ARAC_FAMILY_2"/>
    <property type="match status" value="1"/>
</dbReference>
<dbReference type="InterPro" id="IPR020449">
    <property type="entry name" value="Tscrpt_reg_AraC-type_HTH"/>
</dbReference>
<dbReference type="SUPFAM" id="SSF46689">
    <property type="entry name" value="Homeodomain-like"/>
    <property type="match status" value="1"/>
</dbReference>
<evidence type="ECO:0000256" key="3">
    <source>
        <dbReference type="ARBA" id="ARBA00023163"/>
    </source>
</evidence>
<dbReference type="PANTHER" id="PTHR43280:SF32">
    <property type="entry name" value="TRANSCRIPTIONAL REGULATORY PROTEIN"/>
    <property type="match status" value="1"/>
</dbReference>
<dbReference type="InterPro" id="IPR037923">
    <property type="entry name" value="HTH-like"/>
</dbReference>
<dbReference type="Pfam" id="PF12833">
    <property type="entry name" value="HTH_18"/>
    <property type="match status" value="1"/>
</dbReference>
<keyword evidence="1" id="KW-0805">Transcription regulation</keyword>
<feature type="domain" description="HTH araC/xylS-type" evidence="4">
    <location>
        <begin position="185"/>
        <end position="283"/>
    </location>
</feature>
<dbReference type="GO" id="GO:0003700">
    <property type="term" value="F:DNA-binding transcription factor activity"/>
    <property type="evidence" value="ECO:0007669"/>
    <property type="project" value="InterPro"/>
</dbReference>
<name>A0A7G5GQ54_9BACT</name>
<proteinExistence type="predicted"/>
<evidence type="ECO:0000256" key="1">
    <source>
        <dbReference type="ARBA" id="ARBA00023015"/>
    </source>
</evidence>
<accession>A0A7G5GQ54</accession>
<dbReference type="GO" id="GO:0043565">
    <property type="term" value="F:sequence-specific DNA binding"/>
    <property type="evidence" value="ECO:0007669"/>
    <property type="project" value="InterPro"/>
</dbReference>
<dbReference type="SUPFAM" id="SSF51215">
    <property type="entry name" value="Regulatory protein AraC"/>
    <property type="match status" value="1"/>
</dbReference>
<dbReference type="InterPro" id="IPR018060">
    <property type="entry name" value="HTH_AraC"/>
</dbReference>
<evidence type="ECO:0000313" key="6">
    <source>
        <dbReference type="Proteomes" id="UP000515369"/>
    </source>
</evidence>
<organism evidence="5 6">
    <name type="scientific">Spirosoma foliorum</name>
    <dbReference type="NCBI Taxonomy" id="2710596"/>
    <lineage>
        <taxon>Bacteria</taxon>
        <taxon>Pseudomonadati</taxon>
        <taxon>Bacteroidota</taxon>
        <taxon>Cytophagia</taxon>
        <taxon>Cytophagales</taxon>
        <taxon>Cytophagaceae</taxon>
        <taxon>Spirosoma</taxon>
    </lineage>
</organism>
<dbReference type="AlphaFoldDB" id="A0A7G5GQ54"/>
<reference evidence="5 6" key="1">
    <citation type="submission" date="2020-07" db="EMBL/GenBank/DDBJ databases">
        <title>Spirosoma foliorum sp. nov., isolated from the leaves on the Nejang mountain Korea, Republic of.</title>
        <authorList>
            <person name="Ho H."/>
            <person name="Lee Y.-J."/>
            <person name="Nurcahyanto D.-A."/>
            <person name="Kim S.-G."/>
        </authorList>
    </citation>
    <scope>NUCLEOTIDE SEQUENCE [LARGE SCALE GENOMIC DNA]</scope>
    <source>
        <strain evidence="5 6">PL0136</strain>
    </source>
</reference>
<dbReference type="Proteomes" id="UP000515369">
    <property type="component" value="Chromosome"/>
</dbReference>
<keyword evidence="6" id="KW-1185">Reference proteome</keyword>
<evidence type="ECO:0000313" key="5">
    <source>
        <dbReference type="EMBL" id="QMW00996.1"/>
    </source>
</evidence>
<sequence length="293" mass="34006">MAKKQTIPVFNQHKEAKAGFFIKSMRESIDNVEHDVVNAHRDETYMLFVLKSGFCRELIDFEEHTFSGPSFCMIHPEQVHGLLEHRDMDGWVISFDSGLLTQETSHLTRLINFSNSSEQKAGALNMIYELTDLIWRQFRSDGNTTHQLLTFRYLLNALITAIVDLNQPNNTLPESVESRSDEITGAFRQLLNTNFVHWKRPAQYAQALHLSVNHLNDTVQGKTGFTVSYWIQHQTMLEARRLLYHTQQTVKEVAHQLGFDDQHYFSRSFRKVTGQTPISFRQSFRDLSTKSPR</sequence>
<dbReference type="KEGG" id="sfol:H3H32_23865"/>
<keyword evidence="3" id="KW-0804">Transcription</keyword>
<dbReference type="EMBL" id="CP059732">
    <property type="protein sequence ID" value="QMW00996.1"/>
    <property type="molecule type" value="Genomic_DNA"/>
</dbReference>
<dbReference type="InterPro" id="IPR009057">
    <property type="entry name" value="Homeodomain-like_sf"/>
</dbReference>